<protein>
    <recommendedName>
        <fullName evidence="3">Lipoprotein</fullName>
    </recommendedName>
</protein>
<gene>
    <name evidence="1" type="ORF">MB824_06950</name>
</gene>
<name>A0ABS9NN50_9NEIS</name>
<sequence length="211" mass="23198">MKKLLLLGSVLALSACGGDGVSKSDLQEAINTANAENAVCLPYRLNVEHRLENENPADTLVGAPQIRLLKRQNSGKHANEAAMAQMEMLSDAGLYKKGKELRIGEGEAAIRYVVFDLTDKGSEQILASIHGPLLCVGHEKVDSINFYTEPSPANGVTLTQVSYQAKVEPERWARKLIKSDDNFAEIRESHAKTATLVKTNDGWRDIRDLRN</sequence>
<proteinExistence type="predicted"/>
<reference evidence="1 2" key="1">
    <citation type="submission" date="2022-02" db="EMBL/GenBank/DDBJ databases">
        <title>Genome sequence data of Kingella unionensis sp. nov. strain CICC 24913 (CCUG 75125).</title>
        <authorList>
            <person name="Xiao M."/>
        </authorList>
    </citation>
    <scope>NUCLEOTIDE SEQUENCE [LARGE SCALE GENOMIC DNA]</scope>
    <source>
        <strain evidence="1 2">CICC 24913</strain>
    </source>
</reference>
<dbReference type="Proteomes" id="UP001298424">
    <property type="component" value="Unassembled WGS sequence"/>
</dbReference>
<evidence type="ECO:0008006" key="3">
    <source>
        <dbReference type="Google" id="ProtNLM"/>
    </source>
</evidence>
<dbReference type="RefSeq" id="WP_238747504.1">
    <property type="nucleotide sequence ID" value="NZ_JAKOOW010000024.1"/>
</dbReference>
<organism evidence="1 2">
    <name type="scientific">Kingella pumchi</name>
    <dbReference type="NCBI Taxonomy" id="2779506"/>
    <lineage>
        <taxon>Bacteria</taxon>
        <taxon>Pseudomonadati</taxon>
        <taxon>Pseudomonadota</taxon>
        <taxon>Betaproteobacteria</taxon>
        <taxon>Neisseriales</taxon>
        <taxon>Neisseriaceae</taxon>
        <taxon>Kingella</taxon>
    </lineage>
</organism>
<evidence type="ECO:0000313" key="2">
    <source>
        <dbReference type="Proteomes" id="UP001298424"/>
    </source>
</evidence>
<evidence type="ECO:0000313" key="1">
    <source>
        <dbReference type="EMBL" id="MCG6504229.1"/>
    </source>
</evidence>
<accession>A0ABS9NN50</accession>
<dbReference type="PROSITE" id="PS51257">
    <property type="entry name" value="PROKAR_LIPOPROTEIN"/>
    <property type="match status" value="1"/>
</dbReference>
<keyword evidence="2" id="KW-1185">Reference proteome</keyword>
<comment type="caution">
    <text evidence="1">The sequence shown here is derived from an EMBL/GenBank/DDBJ whole genome shotgun (WGS) entry which is preliminary data.</text>
</comment>
<dbReference type="EMBL" id="JAKOOW010000024">
    <property type="protein sequence ID" value="MCG6504229.1"/>
    <property type="molecule type" value="Genomic_DNA"/>
</dbReference>